<evidence type="ECO:0008006" key="3">
    <source>
        <dbReference type="Google" id="ProtNLM"/>
    </source>
</evidence>
<dbReference type="PhylomeDB" id="A7RZD2"/>
<dbReference type="EMBL" id="DS469556">
    <property type="protein sequence ID" value="EDO43256.1"/>
    <property type="molecule type" value="Genomic_DNA"/>
</dbReference>
<evidence type="ECO:0000313" key="2">
    <source>
        <dbReference type="Proteomes" id="UP000001593"/>
    </source>
</evidence>
<dbReference type="PANTHER" id="PTHR37984:SF7">
    <property type="entry name" value="INTEGRASE CATALYTIC DOMAIN-CONTAINING PROTEIN"/>
    <property type="match status" value="1"/>
</dbReference>
<dbReference type="InterPro" id="IPR012337">
    <property type="entry name" value="RNaseH-like_sf"/>
</dbReference>
<reference evidence="1 2" key="1">
    <citation type="journal article" date="2007" name="Science">
        <title>Sea anemone genome reveals ancestral eumetazoan gene repertoire and genomic organization.</title>
        <authorList>
            <person name="Putnam N.H."/>
            <person name="Srivastava M."/>
            <person name="Hellsten U."/>
            <person name="Dirks B."/>
            <person name="Chapman J."/>
            <person name="Salamov A."/>
            <person name="Terry A."/>
            <person name="Shapiro H."/>
            <person name="Lindquist E."/>
            <person name="Kapitonov V.V."/>
            <person name="Jurka J."/>
            <person name="Genikhovich G."/>
            <person name="Grigoriev I.V."/>
            <person name="Lucas S.M."/>
            <person name="Steele R.E."/>
            <person name="Finnerty J.R."/>
            <person name="Technau U."/>
            <person name="Martindale M.Q."/>
            <person name="Rokhsar D.S."/>
        </authorList>
    </citation>
    <scope>NUCLEOTIDE SEQUENCE [LARGE SCALE GENOMIC DNA]</scope>
    <source>
        <strain evidence="2">CH2 X CH6</strain>
    </source>
</reference>
<name>A7RZD2_NEMVE</name>
<dbReference type="HOGENOM" id="CLU_1490729_0_0_1"/>
<dbReference type="InParanoid" id="A7RZD2"/>
<dbReference type="STRING" id="45351.A7RZD2"/>
<sequence>MSSCYWHKKLTDAASLLCTFNTPFGRFRFRRMPFGISCASEVAQKMVEEHFGDIEGVLPVYDDIIVSGKTEAEMTKHCARYWREPETGTLDSIRRYIIAWTRHGYPETITADNNPFNSVEMNEYANQCGFKTIHTSPLYSQSNGLAEKAVGIVKSILGKGSNLNEGLMVYRNTPEKYVLKH</sequence>
<dbReference type="Gene3D" id="3.10.10.10">
    <property type="entry name" value="HIV Type 1 Reverse Transcriptase, subunit A, domain 1"/>
    <property type="match status" value="1"/>
</dbReference>
<dbReference type="Gene3D" id="3.30.70.270">
    <property type="match status" value="1"/>
</dbReference>
<accession>A7RZD2</accession>
<dbReference type="PANTHER" id="PTHR37984">
    <property type="entry name" value="PROTEIN CBG26694"/>
    <property type="match status" value="1"/>
</dbReference>
<dbReference type="InterPro" id="IPR043128">
    <property type="entry name" value="Rev_trsase/Diguanyl_cyclase"/>
</dbReference>
<dbReference type="AlphaFoldDB" id="A7RZD2"/>
<protein>
    <recommendedName>
        <fullName evidence="3">Integrase catalytic domain-containing protein</fullName>
    </recommendedName>
</protein>
<gene>
    <name evidence="1" type="ORF">NEMVEDRAFT_v1g204407</name>
</gene>
<dbReference type="SUPFAM" id="SSF56672">
    <property type="entry name" value="DNA/RNA polymerases"/>
    <property type="match status" value="1"/>
</dbReference>
<dbReference type="Proteomes" id="UP000001593">
    <property type="component" value="Unassembled WGS sequence"/>
</dbReference>
<dbReference type="OMA" id="EMNEYAN"/>
<dbReference type="InterPro" id="IPR050951">
    <property type="entry name" value="Retrovirus_Pol_polyprotein"/>
</dbReference>
<dbReference type="SUPFAM" id="SSF53098">
    <property type="entry name" value="Ribonuclease H-like"/>
    <property type="match status" value="1"/>
</dbReference>
<organism evidence="1 2">
    <name type="scientific">Nematostella vectensis</name>
    <name type="common">Starlet sea anemone</name>
    <dbReference type="NCBI Taxonomy" id="45351"/>
    <lineage>
        <taxon>Eukaryota</taxon>
        <taxon>Metazoa</taxon>
        <taxon>Cnidaria</taxon>
        <taxon>Anthozoa</taxon>
        <taxon>Hexacorallia</taxon>
        <taxon>Actiniaria</taxon>
        <taxon>Edwardsiidae</taxon>
        <taxon>Nematostella</taxon>
    </lineage>
</organism>
<keyword evidence="2" id="KW-1185">Reference proteome</keyword>
<evidence type="ECO:0000313" key="1">
    <source>
        <dbReference type="EMBL" id="EDO43256.1"/>
    </source>
</evidence>
<dbReference type="InterPro" id="IPR043502">
    <property type="entry name" value="DNA/RNA_pol_sf"/>
</dbReference>
<proteinExistence type="predicted"/>